<proteinExistence type="predicted"/>
<evidence type="ECO:0000313" key="1">
    <source>
        <dbReference type="EMBL" id="RPA91533.1"/>
    </source>
</evidence>
<evidence type="ECO:0000313" key="2">
    <source>
        <dbReference type="Proteomes" id="UP000276215"/>
    </source>
</evidence>
<dbReference type="EMBL" id="ML120494">
    <property type="protein sequence ID" value="RPA91533.1"/>
    <property type="molecule type" value="Genomic_DNA"/>
</dbReference>
<accession>A0A3N4IZE5</accession>
<dbReference type="AlphaFoldDB" id="A0A3N4IZE5"/>
<keyword evidence="2" id="KW-1185">Reference proteome</keyword>
<name>A0A3N4IZE5_9PEZI</name>
<organism evidence="1 2">
    <name type="scientific">Choiromyces venosus 120613-1</name>
    <dbReference type="NCBI Taxonomy" id="1336337"/>
    <lineage>
        <taxon>Eukaryota</taxon>
        <taxon>Fungi</taxon>
        <taxon>Dikarya</taxon>
        <taxon>Ascomycota</taxon>
        <taxon>Pezizomycotina</taxon>
        <taxon>Pezizomycetes</taxon>
        <taxon>Pezizales</taxon>
        <taxon>Tuberaceae</taxon>
        <taxon>Choiromyces</taxon>
    </lineage>
</organism>
<dbReference type="Proteomes" id="UP000276215">
    <property type="component" value="Unassembled WGS sequence"/>
</dbReference>
<gene>
    <name evidence="1" type="ORF">L873DRAFT_1868831</name>
</gene>
<reference evidence="1 2" key="1">
    <citation type="journal article" date="2018" name="Nat. Ecol. Evol.">
        <title>Pezizomycetes genomes reveal the molecular basis of ectomycorrhizal truffle lifestyle.</title>
        <authorList>
            <person name="Murat C."/>
            <person name="Payen T."/>
            <person name="Noel B."/>
            <person name="Kuo A."/>
            <person name="Morin E."/>
            <person name="Chen J."/>
            <person name="Kohler A."/>
            <person name="Krizsan K."/>
            <person name="Balestrini R."/>
            <person name="Da Silva C."/>
            <person name="Montanini B."/>
            <person name="Hainaut M."/>
            <person name="Levati E."/>
            <person name="Barry K.W."/>
            <person name="Belfiori B."/>
            <person name="Cichocki N."/>
            <person name="Clum A."/>
            <person name="Dockter R.B."/>
            <person name="Fauchery L."/>
            <person name="Guy J."/>
            <person name="Iotti M."/>
            <person name="Le Tacon F."/>
            <person name="Lindquist E.A."/>
            <person name="Lipzen A."/>
            <person name="Malagnac F."/>
            <person name="Mello A."/>
            <person name="Molinier V."/>
            <person name="Miyauchi S."/>
            <person name="Poulain J."/>
            <person name="Riccioni C."/>
            <person name="Rubini A."/>
            <person name="Sitrit Y."/>
            <person name="Splivallo R."/>
            <person name="Traeger S."/>
            <person name="Wang M."/>
            <person name="Zifcakova L."/>
            <person name="Wipf D."/>
            <person name="Zambonelli A."/>
            <person name="Paolocci F."/>
            <person name="Nowrousian M."/>
            <person name="Ottonello S."/>
            <person name="Baldrian P."/>
            <person name="Spatafora J.W."/>
            <person name="Henrissat B."/>
            <person name="Nagy L.G."/>
            <person name="Aury J.M."/>
            <person name="Wincker P."/>
            <person name="Grigoriev I.V."/>
            <person name="Bonfante P."/>
            <person name="Martin F.M."/>
        </authorList>
    </citation>
    <scope>NUCLEOTIDE SEQUENCE [LARGE SCALE GENOMIC DNA]</scope>
    <source>
        <strain evidence="1 2">120613-1</strain>
    </source>
</reference>
<protein>
    <submittedName>
        <fullName evidence="1">Uncharacterized protein</fullName>
    </submittedName>
</protein>
<sequence length="100" mass="11771">MISGNWKGPFYVWTLETKQEKEQAKKEITEILKEAELRVARELWAAAVEPGVGEKIKTKQAWQGKKYKIKKLKRMDAKGVDSWRYVTSLYRLLLWPTCLQ</sequence>